<keyword evidence="5 7" id="KW-0472">Membrane</keyword>
<comment type="subcellular location">
    <subcellularLocation>
        <location evidence="1">Membrane</location>
        <topology evidence="1">Multi-pass membrane protein</topology>
    </subcellularLocation>
</comment>
<dbReference type="InterPro" id="IPR000537">
    <property type="entry name" value="UbiA_prenyltransferase"/>
</dbReference>
<dbReference type="RefSeq" id="WP_078927849.1">
    <property type="nucleotide sequence ID" value="NZ_FUXX01000002.1"/>
</dbReference>
<dbReference type="Proteomes" id="UP000242432">
    <property type="component" value="Unassembled WGS sequence"/>
</dbReference>
<protein>
    <recommendedName>
        <fullName evidence="6">1,4-dihydroxy-2-naphthoate octaprenyltransferase</fullName>
        <ecNumber evidence="6">2.5.1.74</ecNumber>
    </recommendedName>
</protein>
<dbReference type="PANTHER" id="PTHR13929">
    <property type="entry name" value="1,4-DIHYDROXY-2-NAPHTHOATE OCTAPRENYLTRANSFERASE"/>
    <property type="match status" value="1"/>
</dbReference>
<evidence type="ECO:0000256" key="1">
    <source>
        <dbReference type="ARBA" id="ARBA00004141"/>
    </source>
</evidence>
<dbReference type="NCBIfam" id="TIGR00751">
    <property type="entry name" value="menA"/>
    <property type="match status" value="1"/>
</dbReference>
<dbReference type="PANTHER" id="PTHR13929:SF0">
    <property type="entry name" value="UBIA PRENYLTRANSFERASE DOMAIN-CONTAINING PROTEIN 1"/>
    <property type="match status" value="1"/>
</dbReference>
<feature type="transmembrane region" description="Helical" evidence="7">
    <location>
        <begin position="39"/>
        <end position="59"/>
    </location>
</feature>
<accession>A0A1T4UXQ4</accession>
<reference evidence="9" key="1">
    <citation type="submission" date="2017-02" db="EMBL/GenBank/DDBJ databases">
        <authorList>
            <person name="Varghese N."/>
            <person name="Submissions S."/>
        </authorList>
    </citation>
    <scope>NUCLEOTIDE SEQUENCE [LARGE SCALE GENOMIC DNA]</scope>
    <source>
        <strain evidence="9">DSM 3072</strain>
    </source>
</reference>
<evidence type="ECO:0000256" key="3">
    <source>
        <dbReference type="ARBA" id="ARBA00022692"/>
    </source>
</evidence>
<evidence type="ECO:0000256" key="7">
    <source>
        <dbReference type="SAM" id="Phobius"/>
    </source>
</evidence>
<feature type="transmembrane region" description="Helical" evidence="7">
    <location>
        <begin position="185"/>
        <end position="207"/>
    </location>
</feature>
<evidence type="ECO:0000313" key="9">
    <source>
        <dbReference type="Proteomes" id="UP000242432"/>
    </source>
</evidence>
<dbReference type="EMBL" id="FUXX01000002">
    <property type="protein sequence ID" value="SKA57425.1"/>
    <property type="molecule type" value="Genomic_DNA"/>
</dbReference>
<feature type="transmembrane region" description="Helical" evidence="7">
    <location>
        <begin position="12"/>
        <end position="33"/>
    </location>
</feature>
<keyword evidence="4 7" id="KW-1133">Transmembrane helix</keyword>
<sequence>MMSDWITELRIKSLLLSLTNCSVGCALGCYYGVVSLYTIIASVLIVTTGVLLQILSNFADDYGDALKEADGPNRLGPIRAVMIGSISLTQLRKAMGTVTVAATICGILAIYMCLGSNLQALAWFAFLGVFAILAAIFYTIGFAYGYKGFGDIAVFIFFGLAAVIGSQLLVLGASGQPVDIFPDSIYLACAIGIHSVMILHVSAMRDIDEDRLNGKKTVAARLGHRLSGIYLVTMFVVSALLSLGACLTSHKLWECSILVIALIPLLASTYRAFIHCEDGSKVAKERKFSLIGCAIHNIAWIIILIVDFWVYY</sequence>
<keyword evidence="2 8" id="KW-0808">Transferase</keyword>
<evidence type="ECO:0000256" key="4">
    <source>
        <dbReference type="ARBA" id="ARBA00022989"/>
    </source>
</evidence>
<feature type="transmembrane region" description="Helical" evidence="7">
    <location>
        <begin position="256"/>
        <end position="276"/>
    </location>
</feature>
<feature type="transmembrane region" description="Helical" evidence="7">
    <location>
        <begin position="94"/>
        <end position="114"/>
    </location>
</feature>
<proteinExistence type="predicted"/>
<name>A0A1T4UXQ4_9GAMM</name>
<dbReference type="Pfam" id="PF01040">
    <property type="entry name" value="UbiA"/>
    <property type="match status" value="1"/>
</dbReference>
<evidence type="ECO:0000256" key="2">
    <source>
        <dbReference type="ARBA" id="ARBA00022679"/>
    </source>
</evidence>
<evidence type="ECO:0000313" key="8">
    <source>
        <dbReference type="EMBL" id="SKA57425.1"/>
    </source>
</evidence>
<dbReference type="GO" id="GO:0005886">
    <property type="term" value="C:plasma membrane"/>
    <property type="evidence" value="ECO:0007669"/>
    <property type="project" value="TreeGrafter"/>
</dbReference>
<organism evidence="8 9">
    <name type="scientific">Succinivibrio dextrinosolvens DSM 3072</name>
    <dbReference type="NCBI Taxonomy" id="1123324"/>
    <lineage>
        <taxon>Bacteria</taxon>
        <taxon>Pseudomonadati</taxon>
        <taxon>Pseudomonadota</taxon>
        <taxon>Gammaproteobacteria</taxon>
        <taxon>Aeromonadales</taxon>
        <taxon>Succinivibrionaceae</taxon>
        <taxon>Succinivibrio</taxon>
    </lineage>
</organism>
<dbReference type="CDD" id="cd13962">
    <property type="entry name" value="PT_UbiA_UBIAD1"/>
    <property type="match status" value="1"/>
</dbReference>
<dbReference type="PIRSF" id="PIRSF005355">
    <property type="entry name" value="UBIAD1"/>
    <property type="match status" value="1"/>
</dbReference>
<feature type="transmembrane region" description="Helical" evidence="7">
    <location>
        <begin position="288"/>
        <end position="311"/>
    </location>
</feature>
<feature type="transmembrane region" description="Helical" evidence="7">
    <location>
        <begin position="120"/>
        <end position="140"/>
    </location>
</feature>
<dbReference type="GO" id="GO:0009234">
    <property type="term" value="P:menaquinone biosynthetic process"/>
    <property type="evidence" value="ECO:0007669"/>
    <property type="project" value="UniProtKB-UniRule"/>
</dbReference>
<dbReference type="AlphaFoldDB" id="A0A1T4UXQ4"/>
<dbReference type="GO" id="GO:0046428">
    <property type="term" value="F:1,4-dihydroxy-2-naphthoate polyprenyltransferase activity"/>
    <property type="evidence" value="ECO:0007669"/>
    <property type="project" value="UniProtKB-UniRule"/>
</dbReference>
<dbReference type="EC" id="2.5.1.74" evidence="6"/>
<gene>
    <name evidence="8" type="ORF">SAMN02745213_00225</name>
</gene>
<evidence type="ECO:0000256" key="5">
    <source>
        <dbReference type="ARBA" id="ARBA00023136"/>
    </source>
</evidence>
<dbReference type="InterPro" id="IPR026046">
    <property type="entry name" value="UBIAD1"/>
</dbReference>
<keyword evidence="3 7" id="KW-0812">Transmembrane</keyword>
<dbReference type="GO" id="GO:0042371">
    <property type="term" value="P:vitamin K biosynthetic process"/>
    <property type="evidence" value="ECO:0007669"/>
    <property type="project" value="TreeGrafter"/>
</dbReference>
<keyword evidence="9" id="KW-1185">Reference proteome</keyword>
<evidence type="ECO:0000256" key="6">
    <source>
        <dbReference type="NCBIfam" id="TIGR00751"/>
    </source>
</evidence>
<feature type="transmembrane region" description="Helical" evidence="7">
    <location>
        <begin position="228"/>
        <end position="250"/>
    </location>
</feature>
<feature type="transmembrane region" description="Helical" evidence="7">
    <location>
        <begin position="152"/>
        <end position="173"/>
    </location>
</feature>
<dbReference type="STRING" id="83771.SAMN02910357_01140"/>